<comment type="caution">
    <text evidence="2">The sequence shown here is derived from an EMBL/GenBank/DDBJ whole genome shotgun (WGS) entry which is preliminary data.</text>
</comment>
<sequence length="214" mass="24248">MLEEIRVYLMIRCSHNRENIRAYHGTILPRIRRKLETRAALARRWQMSGIPCPHVISCAHFKGMDLEDAFYFVSDLRNYTLSRSASILKERQRQGTCFQQPTQTANKRRKKFIMTSTCPYQQFCCWKKKKCNISAQPNYTKMTSGTLKKPIPTTFSAKPNTAPTQAKQPTKATSSQPNPVAHVVPKQVVITTSFQPTSTASGSERNKLGSTSSS</sequence>
<accession>A0ABU6XJG0</accession>
<dbReference type="EMBL" id="JASCZI010211808">
    <property type="protein sequence ID" value="MED6196853.1"/>
    <property type="molecule type" value="Genomic_DNA"/>
</dbReference>
<feature type="region of interest" description="Disordered" evidence="1">
    <location>
        <begin position="143"/>
        <end position="214"/>
    </location>
</feature>
<keyword evidence="3" id="KW-1185">Reference proteome</keyword>
<protein>
    <submittedName>
        <fullName evidence="2">Uncharacterized protein</fullName>
    </submittedName>
</protein>
<feature type="compositionally biased region" description="Polar residues" evidence="1">
    <location>
        <begin position="153"/>
        <end position="178"/>
    </location>
</feature>
<feature type="compositionally biased region" description="Polar residues" evidence="1">
    <location>
        <begin position="189"/>
        <end position="214"/>
    </location>
</feature>
<proteinExistence type="predicted"/>
<gene>
    <name evidence="2" type="ORF">PIB30_051195</name>
</gene>
<organism evidence="2 3">
    <name type="scientific">Stylosanthes scabra</name>
    <dbReference type="NCBI Taxonomy" id="79078"/>
    <lineage>
        <taxon>Eukaryota</taxon>
        <taxon>Viridiplantae</taxon>
        <taxon>Streptophyta</taxon>
        <taxon>Embryophyta</taxon>
        <taxon>Tracheophyta</taxon>
        <taxon>Spermatophyta</taxon>
        <taxon>Magnoliopsida</taxon>
        <taxon>eudicotyledons</taxon>
        <taxon>Gunneridae</taxon>
        <taxon>Pentapetalae</taxon>
        <taxon>rosids</taxon>
        <taxon>fabids</taxon>
        <taxon>Fabales</taxon>
        <taxon>Fabaceae</taxon>
        <taxon>Papilionoideae</taxon>
        <taxon>50 kb inversion clade</taxon>
        <taxon>dalbergioids sensu lato</taxon>
        <taxon>Dalbergieae</taxon>
        <taxon>Pterocarpus clade</taxon>
        <taxon>Stylosanthes</taxon>
    </lineage>
</organism>
<evidence type="ECO:0000256" key="1">
    <source>
        <dbReference type="SAM" id="MobiDB-lite"/>
    </source>
</evidence>
<evidence type="ECO:0000313" key="2">
    <source>
        <dbReference type="EMBL" id="MED6196853.1"/>
    </source>
</evidence>
<dbReference type="Proteomes" id="UP001341840">
    <property type="component" value="Unassembled WGS sequence"/>
</dbReference>
<name>A0ABU6XJG0_9FABA</name>
<reference evidence="2 3" key="1">
    <citation type="journal article" date="2023" name="Plants (Basel)">
        <title>Bridging the Gap: Combining Genomics and Transcriptomics Approaches to Understand Stylosanthes scabra, an Orphan Legume from the Brazilian Caatinga.</title>
        <authorList>
            <person name="Ferreira-Neto J.R.C."/>
            <person name="da Silva M.D."/>
            <person name="Binneck E."/>
            <person name="de Melo N.F."/>
            <person name="da Silva R.H."/>
            <person name="de Melo A.L.T.M."/>
            <person name="Pandolfi V."/>
            <person name="Bustamante F.O."/>
            <person name="Brasileiro-Vidal A.C."/>
            <person name="Benko-Iseppon A.M."/>
        </authorList>
    </citation>
    <scope>NUCLEOTIDE SEQUENCE [LARGE SCALE GENOMIC DNA]</scope>
    <source>
        <tissue evidence="2">Leaves</tissue>
    </source>
</reference>
<evidence type="ECO:0000313" key="3">
    <source>
        <dbReference type="Proteomes" id="UP001341840"/>
    </source>
</evidence>